<proteinExistence type="predicted"/>
<feature type="compositionally biased region" description="Low complexity" evidence="1">
    <location>
        <begin position="97"/>
        <end position="106"/>
    </location>
</feature>
<comment type="caution">
    <text evidence="2">The sequence shown here is derived from an EMBL/GenBank/DDBJ whole genome shotgun (WGS) entry which is preliminary data.</text>
</comment>
<dbReference type="AlphaFoldDB" id="A0A4Y2TGY9"/>
<protein>
    <submittedName>
        <fullName evidence="2">Uncharacterized protein</fullName>
    </submittedName>
</protein>
<dbReference type="EMBL" id="BGPR01028584">
    <property type="protein sequence ID" value="GBN99817.1"/>
    <property type="molecule type" value="Genomic_DNA"/>
</dbReference>
<evidence type="ECO:0000313" key="3">
    <source>
        <dbReference type="Proteomes" id="UP000499080"/>
    </source>
</evidence>
<name>A0A4Y2TGY9_ARAVE</name>
<gene>
    <name evidence="2" type="ORF">AVEN_35215_1</name>
</gene>
<organism evidence="2 3">
    <name type="scientific">Araneus ventricosus</name>
    <name type="common">Orbweaver spider</name>
    <name type="synonym">Epeira ventricosa</name>
    <dbReference type="NCBI Taxonomy" id="182803"/>
    <lineage>
        <taxon>Eukaryota</taxon>
        <taxon>Metazoa</taxon>
        <taxon>Ecdysozoa</taxon>
        <taxon>Arthropoda</taxon>
        <taxon>Chelicerata</taxon>
        <taxon>Arachnida</taxon>
        <taxon>Araneae</taxon>
        <taxon>Araneomorphae</taxon>
        <taxon>Entelegynae</taxon>
        <taxon>Araneoidea</taxon>
        <taxon>Araneidae</taxon>
        <taxon>Araneus</taxon>
    </lineage>
</organism>
<evidence type="ECO:0000256" key="1">
    <source>
        <dbReference type="SAM" id="MobiDB-lite"/>
    </source>
</evidence>
<feature type="region of interest" description="Disordered" evidence="1">
    <location>
        <begin position="76"/>
        <end position="115"/>
    </location>
</feature>
<accession>A0A4Y2TGY9</accession>
<reference evidence="2 3" key="1">
    <citation type="journal article" date="2019" name="Sci. Rep.">
        <title>Orb-weaving spider Araneus ventricosus genome elucidates the spidroin gene catalogue.</title>
        <authorList>
            <person name="Kono N."/>
            <person name="Nakamura H."/>
            <person name="Ohtoshi R."/>
            <person name="Moran D.A.P."/>
            <person name="Shinohara A."/>
            <person name="Yoshida Y."/>
            <person name="Fujiwara M."/>
            <person name="Mori M."/>
            <person name="Tomita M."/>
            <person name="Arakawa K."/>
        </authorList>
    </citation>
    <scope>NUCLEOTIDE SEQUENCE [LARGE SCALE GENOMIC DNA]</scope>
</reference>
<dbReference type="Proteomes" id="UP000499080">
    <property type="component" value="Unassembled WGS sequence"/>
</dbReference>
<keyword evidence="3" id="KW-1185">Reference proteome</keyword>
<evidence type="ECO:0000313" key="2">
    <source>
        <dbReference type="EMBL" id="GBN99817.1"/>
    </source>
</evidence>
<sequence length="131" mass="14240">MKICHVIALEKTAALPKLSLRGISHDPVSKILDVVISRGLANQLNPETTRKEPEENECHEKRIILISKDTGSHGFSVYSPIQHPTSTPGMLEHDNTSSINSSQCSSLGKGPRTVGRELSLRSIALDMSSPD</sequence>